<keyword evidence="1" id="KW-0472">Membrane</keyword>
<name>A0A5D0IM97_9FLAO</name>
<dbReference type="Proteomes" id="UP000323930">
    <property type="component" value="Unassembled WGS sequence"/>
</dbReference>
<evidence type="ECO:0000313" key="3">
    <source>
        <dbReference type="Proteomes" id="UP000323930"/>
    </source>
</evidence>
<reference evidence="2 3" key="1">
    <citation type="submission" date="2019-08" db="EMBL/GenBank/DDBJ databases">
        <title>Seonamhaeicola sediminis sp. nov., isolated from marine sediment.</title>
        <authorList>
            <person name="Cao W.R."/>
        </authorList>
    </citation>
    <scope>NUCLEOTIDE SEQUENCE [LARGE SCALE GENOMIC DNA]</scope>
    <source>
        <strain evidence="2 3">B011</strain>
    </source>
</reference>
<dbReference type="AlphaFoldDB" id="A0A5D0IM97"/>
<evidence type="ECO:0000313" key="2">
    <source>
        <dbReference type="EMBL" id="TYA84149.1"/>
    </source>
</evidence>
<gene>
    <name evidence="2" type="ORF">FUA24_05715</name>
</gene>
<dbReference type="RefSeq" id="WP_148540463.1">
    <property type="nucleotide sequence ID" value="NZ_VSDQ01000409.1"/>
</dbReference>
<sequence>MGGGGAMMSAIASLKNNRNLLSKKGKLKNTLSGSKNKDKLVLKVSETSPHQLKLIREKVIQENKRIRNKRLVAISIIMAIVIAVFLYYV</sequence>
<keyword evidence="3" id="KW-1185">Reference proteome</keyword>
<evidence type="ECO:0000256" key="1">
    <source>
        <dbReference type="SAM" id="Phobius"/>
    </source>
</evidence>
<organism evidence="2 3">
    <name type="scientific">Seonamhaeicola marinus</name>
    <dbReference type="NCBI Taxonomy" id="1912246"/>
    <lineage>
        <taxon>Bacteria</taxon>
        <taxon>Pseudomonadati</taxon>
        <taxon>Bacteroidota</taxon>
        <taxon>Flavobacteriia</taxon>
        <taxon>Flavobacteriales</taxon>
        <taxon>Flavobacteriaceae</taxon>
    </lineage>
</organism>
<proteinExistence type="predicted"/>
<comment type="caution">
    <text evidence="2">The sequence shown here is derived from an EMBL/GenBank/DDBJ whole genome shotgun (WGS) entry which is preliminary data.</text>
</comment>
<feature type="transmembrane region" description="Helical" evidence="1">
    <location>
        <begin position="71"/>
        <end position="88"/>
    </location>
</feature>
<keyword evidence="1" id="KW-1133">Transmembrane helix</keyword>
<dbReference type="EMBL" id="VSDQ01000409">
    <property type="protein sequence ID" value="TYA84149.1"/>
    <property type="molecule type" value="Genomic_DNA"/>
</dbReference>
<protein>
    <submittedName>
        <fullName evidence="2">Uncharacterized protein</fullName>
    </submittedName>
</protein>
<keyword evidence="1" id="KW-0812">Transmembrane</keyword>
<accession>A0A5D0IM97</accession>